<keyword evidence="8" id="KW-0963">Cytoplasm</keyword>
<dbReference type="SUPFAM" id="SSF54980">
    <property type="entry name" value="EF-G C-terminal domain-like"/>
    <property type="match status" value="2"/>
</dbReference>
<dbReference type="EMBL" id="CP003539">
    <property type="protein sequence ID" value="AFX98440.1"/>
    <property type="molecule type" value="Genomic_DNA"/>
</dbReference>
<dbReference type="InterPro" id="IPR053905">
    <property type="entry name" value="EF-G-like_DII"/>
</dbReference>
<dbReference type="HAMAP" id="MF_00054_B">
    <property type="entry name" value="EF_G_EF_2_B"/>
    <property type="match status" value="1"/>
</dbReference>
<feature type="binding site" evidence="8">
    <location>
        <begin position="135"/>
        <end position="138"/>
    </location>
    <ligand>
        <name>GTP</name>
        <dbReference type="ChEBI" id="CHEBI:37565"/>
    </ligand>
</feature>
<accession>K7YFU6</accession>
<dbReference type="Pfam" id="PF22042">
    <property type="entry name" value="EF-G_D2"/>
    <property type="match status" value="1"/>
</dbReference>
<feature type="binding site" evidence="8">
    <location>
        <begin position="17"/>
        <end position="24"/>
    </location>
    <ligand>
        <name>GTP</name>
        <dbReference type="ChEBI" id="CHEBI:37565"/>
    </ligand>
</feature>
<dbReference type="SMART" id="SM00889">
    <property type="entry name" value="EFG_IV"/>
    <property type="match status" value="1"/>
</dbReference>
<gene>
    <name evidence="8 10" type="primary">fusA</name>
    <name evidence="10" type="ORF">A1OE_238</name>
</gene>
<evidence type="ECO:0000256" key="3">
    <source>
        <dbReference type="ARBA" id="ARBA00022741"/>
    </source>
</evidence>
<keyword evidence="11" id="KW-1185">Reference proteome</keyword>
<dbReference type="Pfam" id="PF00679">
    <property type="entry name" value="EFG_C"/>
    <property type="match status" value="1"/>
</dbReference>
<name>K7YFU6_9PROT</name>
<dbReference type="InterPro" id="IPR035647">
    <property type="entry name" value="EFG_III/V"/>
</dbReference>
<comment type="similarity">
    <text evidence="1 8">Belongs to the TRAFAC class translation factor GTPase superfamily. Classic translation factor GTPase family. EF-G/EF-2 subfamily.</text>
</comment>
<dbReference type="FunFam" id="3.30.230.10:FF:000003">
    <property type="entry name" value="Elongation factor G"/>
    <property type="match status" value="1"/>
</dbReference>
<keyword evidence="6 8" id="KW-0342">GTP-binding</keyword>
<dbReference type="RefSeq" id="WP_015087938.1">
    <property type="nucleotide sequence ID" value="NC_019566.1"/>
</dbReference>
<dbReference type="HOGENOM" id="CLU_002794_4_1_5"/>
<feature type="binding site" evidence="8">
    <location>
        <begin position="81"/>
        <end position="85"/>
    </location>
    <ligand>
        <name>GTP</name>
        <dbReference type="ChEBI" id="CHEBI:37565"/>
    </ligand>
</feature>
<dbReference type="PANTHER" id="PTHR43261:SF1">
    <property type="entry name" value="RIBOSOME-RELEASING FACTOR 2, MITOCHONDRIAL"/>
    <property type="match status" value="1"/>
</dbReference>
<comment type="function">
    <text evidence="7 8">Catalyzes the GTP-dependent ribosomal translocation step during translation elongation. During this step, the ribosome changes from the pre-translocational (PRE) to the post-translocational (POST) state as the newly formed A-site-bound peptidyl-tRNA and P-site-bound deacylated tRNA move to the P and E sites, respectively. Catalyzes the coordinated movement of the two tRNA molecules, the mRNA and conformational changes in the ribosome.</text>
</comment>
<dbReference type="Gene3D" id="3.30.70.240">
    <property type="match status" value="1"/>
</dbReference>
<dbReference type="Gene3D" id="2.40.30.10">
    <property type="entry name" value="Translation factors"/>
    <property type="match status" value="1"/>
</dbReference>
<evidence type="ECO:0000256" key="8">
    <source>
        <dbReference type="HAMAP-Rule" id="MF_00054"/>
    </source>
</evidence>
<keyword evidence="5 8" id="KW-0648">Protein biosynthesis</keyword>
<dbReference type="SUPFAM" id="SSF50447">
    <property type="entry name" value="Translation proteins"/>
    <property type="match status" value="1"/>
</dbReference>
<dbReference type="InterPro" id="IPR027417">
    <property type="entry name" value="P-loop_NTPase"/>
</dbReference>
<dbReference type="CDD" id="cd01886">
    <property type="entry name" value="EF-G"/>
    <property type="match status" value="1"/>
</dbReference>
<dbReference type="OrthoDB" id="9802948at2"/>
<dbReference type="Gene3D" id="3.30.230.10">
    <property type="match status" value="1"/>
</dbReference>
<dbReference type="NCBIfam" id="NF009381">
    <property type="entry name" value="PRK12740.1-5"/>
    <property type="match status" value="1"/>
</dbReference>
<evidence type="ECO:0000256" key="4">
    <source>
        <dbReference type="ARBA" id="ARBA00022768"/>
    </source>
</evidence>
<evidence type="ECO:0000313" key="11">
    <source>
        <dbReference type="Proteomes" id="UP000010077"/>
    </source>
</evidence>
<dbReference type="InterPro" id="IPR009000">
    <property type="entry name" value="Transl_B-barrel_sf"/>
</dbReference>
<dbReference type="GO" id="GO:0097216">
    <property type="term" value="F:guanosine tetraphosphate binding"/>
    <property type="evidence" value="ECO:0007669"/>
    <property type="project" value="UniProtKB-ARBA"/>
</dbReference>
<dbReference type="InterPro" id="IPR031157">
    <property type="entry name" value="G_TR_CS"/>
</dbReference>
<dbReference type="CDD" id="cd16262">
    <property type="entry name" value="EFG_III"/>
    <property type="match status" value="1"/>
</dbReference>
<proteinExistence type="inferred from homology"/>
<dbReference type="Gene3D" id="3.40.50.300">
    <property type="entry name" value="P-loop containing nucleotide triphosphate hydrolases"/>
    <property type="match status" value="1"/>
</dbReference>
<dbReference type="InterPro" id="IPR004540">
    <property type="entry name" value="Transl_elong_EFG/EF2"/>
</dbReference>
<dbReference type="KEGG" id="thal:A1OE_238"/>
<organism evidence="10 11">
    <name type="scientific">Candidatus Endolissoclinum faulkneri L2</name>
    <dbReference type="NCBI Taxonomy" id="1193729"/>
    <lineage>
        <taxon>Bacteria</taxon>
        <taxon>Pseudomonadati</taxon>
        <taxon>Pseudomonadota</taxon>
        <taxon>Alphaproteobacteria</taxon>
        <taxon>Rhodospirillales</taxon>
        <taxon>Rhodospirillaceae</taxon>
        <taxon>Candidatus Endolissoclinum</taxon>
    </lineage>
</organism>
<keyword evidence="3 8" id="KW-0547">Nucleotide-binding</keyword>
<keyword evidence="4 8" id="KW-0251">Elongation factor</keyword>
<dbReference type="Pfam" id="PF14492">
    <property type="entry name" value="EFG_III"/>
    <property type="match status" value="1"/>
</dbReference>
<dbReference type="InterPro" id="IPR005517">
    <property type="entry name" value="Transl_elong_EFG/EF2_IV"/>
</dbReference>
<dbReference type="InterPro" id="IPR047872">
    <property type="entry name" value="EFG_IV"/>
</dbReference>
<dbReference type="InterPro" id="IPR000640">
    <property type="entry name" value="EFG_V-like"/>
</dbReference>
<comment type="subcellular location">
    <subcellularLocation>
        <location evidence="8">Cytoplasm</location>
    </subcellularLocation>
</comment>
<evidence type="ECO:0000256" key="1">
    <source>
        <dbReference type="ARBA" id="ARBA00005870"/>
    </source>
</evidence>
<dbReference type="GO" id="GO:0003746">
    <property type="term" value="F:translation elongation factor activity"/>
    <property type="evidence" value="ECO:0007669"/>
    <property type="project" value="UniProtKB-UniRule"/>
</dbReference>
<dbReference type="InterPro" id="IPR009022">
    <property type="entry name" value="EFG_III"/>
</dbReference>
<dbReference type="NCBIfam" id="TIGR00231">
    <property type="entry name" value="small_GTP"/>
    <property type="match status" value="1"/>
</dbReference>
<dbReference type="InterPro" id="IPR014721">
    <property type="entry name" value="Ribsml_uS5_D2-typ_fold_subgr"/>
</dbReference>
<dbReference type="PANTHER" id="PTHR43261">
    <property type="entry name" value="TRANSLATION ELONGATION FACTOR G-RELATED"/>
    <property type="match status" value="1"/>
</dbReference>
<dbReference type="CDD" id="cd01434">
    <property type="entry name" value="EFG_mtEFG1_IV"/>
    <property type="match status" value="1"/>
</dbReference>
<dbReference type="NCBIfam" id="NF009379">
    <property type="entry name" value="PRK12740.1-3"/>
    <property type="match status" value="1"/>
</dbReference>
<evidence type="ECO:0000256" key="5">
    <source>
        <dbReference type="ARBA" id="ARBA00022917"/>
    </source>
</evidence>
<dbReference type="SUPFAM" id="SSF54211">
    <property type="entry name" value="Ribosomal protein S5 domain 2-like"/>
    <property type="match status" value="1"/>
</dbReference>
<reference evidence="10 11" key="1">
    <citation type="journal article" date="2012" name="Proc. Natl. Acad. Sci. U.S.A.">
        <title>Genome streamlining and chemical defense in a coral reef symbiosis.</title>
        <authorList>
            <person name="Kwan J.C."/>
            <person name="Donia M.S."/>
            <person name="Han A.W."/>
            <person name="Hirose E."/>
            <person name="Haygood M.G."/>
            <person name="Schmidt E.W."/>
        </authorList>
    </citation>
    <scope>NUCLEOTIDE SEQUENCE [LARGE SCALE GENOMIC DNA]</scope>
    <source>
        <strain evidence="10 11">L2</strain>
    </source>
</reference>
<evidence type="ECO:0000256" key="6">
    <source>
        <dbReference type="ARBA" id="ARBA00023134"/>
    </source>
</evidence>
<dbReference type="STRING" id="1193729.A1OE_238"/>
<dbReference type="GO" id="GO:0003924">
    <property type="term" value="F:GTPase activity"/>
    <property type="evidence" value="ECO:0007669"/>
    <property type="project" value="InterPro"/>
</dbReference>
<evidence type="ECO:0000256" key="7">
    <source>
        <dbReference type="ARBA" id="ARBA00024731"/>
    </source>
</evidence>
<evidence type="ECO:0000313" key="10">
    <source>
        <dbReference type="EMBL" id="AFX98440.1"/>
    </source>
</evidence>
<dbReference type="GO" id="GO:0032790">
    <property type="term" value="P:ribosome disassembly"/>
    <property type="evidence" value="ECO:0007669"/>
    <property type="project" value="TreeGrafter"/>
</dbReference>
<dbReference type="eggNOG" id="COG0480">
    <property type="taxonomic scope" value="Bacteria"/>
</dbReference>
<dbReference type="FunFam" id="2.40.30.10:FF:000006">
    <property type="entry name" value="Elongation factor G"/>
    <property type="match status" value="1"/>
</dbReference>
<sequence>MYRTHPLEMYRNIGIMAHIDAGKTTTTERILYYTGRSYKIGEVHDGNATMDWMAQEQERGITITSAATTCFWRECRINLIDTPGHVDFTIEVERSLRVLDGAIAVFDSVAGVEPQSETVWRQADKYSVPRICFVNKMDRIGADFFRCVNMIVERLGATPIIMQLPIGIESNFVGIVDLVAMKSVRWLDESLGAKFEIGEIPVHLASKAAEYRQKMIELAIEADDVAMEAYLDGNDLTEKLLRACIRKGVLNGSFVPVFLGSAFKNKGVQPLLDAVIDYLPSPMDVSAIKGVAIDGKTEIIRKSSDEEPFAALAFKIMNDPFVGSLTFVRIYSGVLTTGCLVMNTIKNKRERVGRMLLMHSNNREDIKEARAGDIVALAGIKYTTTGDTLCDQLKPVILERMEFPNPVIEVAVAPKTKGDQEKMGVALSRLATEDPSFRVTSNPETGQTVIKGMGELHLDILIDRMRREFKVEANVGAPQVAYRESITKTVDVDYTHKKQTGGAGQFARVKLTFSPQERGQGFLFENAIFGGSVPREYIPGVEKGLNSSLSTGVLDGFPVVDIKITLTDGAYHDVDSSVLAFEIASRAAFNEGMAKAGPILLEPIMKVEIVTPEDYMGDIIGDLSSRRGHVNGMGQRSNARVIDAVVPLANMFGYVNTLRSMSQGRAQYTMQFDHYEPVPKKITNEVCKKIA</sequence>
<dbReference type="FunFam" id="3.30.70.870:FF:000001">
    <property type="entry name" value="Elongation factor G"/>
    <property type="match status" value="1"/>
</dbReference>
<dbReference type="InterPro" id="IPR020568">
    <property type="entry name" value="Ribosomal_Su5_D2-typ_SF"/>
</dbReference>
<dbReference type="InterPro" id="IPR041095">
    <property type="entry name" value="EFG_II"/>
</dbReference>
<dbReference type="Pfam" id="PF00009">
    <property type="entry name" value="GTP_EFTU"/>
    <property type="match status" value="1"/>
</dbReference>
<dbReference type="GO" id="GO:0005737">
    <property type="term" value="C:cytoplasm"/>
    <property type="evidence" value="ECO:0007669"/>
    <property type="project" value="UniProtKB-SubCell"/>
</dbReference>
<dbReference type="GO" id="GO:0005525">
    <property type="term" value="F:GTP binding"/>
    <property type="evidence" value="ECO:0007669"/>
    <property type="project" value="UniProtKB-UniRule"/>
</dbReference>
<dbReference type="Proteomes" id="UP000010077">
    <property type="component" value="Chromosome"/>
</dbReference>
<dbReference type="SUPFAM" id="SSF52540">
    <property type="entry name" value="P-loop containing nucleoside triphosphate hydrolases"/>
    <property type="match status" value="1"/>
</dbReference>
<dbReference type="FunFam" id="3.30.70.240:FF:000001">
    <property type="entry name" value="Elongation factor G"/>
    <property type="match status" value="1"/>
</dbReference>
<dbReference type="AlphaFoldDB" id="K7YFU6"/>
<feature type="domain" description="Tr-type G" evidence="9">
    <location>
        <begin position="8"/>
        <end position="283"/>
    </location>
</feature>
<dbReference type="InterPro" id="IPR005225">
    <property type="entry name" value="Small_GTP-bd"/>
</dbReference>
<dbReference type="PROSITE" id="PS51722">
    <property type="entry name" value="G_TR_2"/>
    <property type="match status" value="1"/>
</dbReference>
<dbReference type="CDD" id="cd04088">
    <property type="entry name" value="EFG_mtEFG_II"/>
    <property type="match status" value="1"/>
</dbReference>
<dbReference type="PATRIC" id="fig|1193729.4.peg.141"/>
<dbReference type="CDD" id="cd03713">
    <property type="entry name" value="EFG_mtEFG_C"/>
    <property type="match status" value="1"/>
</dbReference>
<dbReference type="InterPro" id="IPR035649">
    <property type="entry name" value="EFG_V"/>
</dbReference>
<dbReference type="SMART" id="SM00838">
    <property type="entry name" value="EFG_C"/>
    <property type="match status" value="1"/>
</dbReference>
<dbReference type="NCBIfam" id="TIGR00484">
    <property type="entry name" value="EF-G"/>
    <property type="match status" value="1"/>
</dbReference>
<dbReference type="Pfam" id="PF03764">
    <property type="entry name" value="EFG_IV"/>
    <property type="match status" value="1"/>
</dbReference>
<evidence type="ECO:0000259" key="9">
    <source>
        <dbReference type="PROSITE" id="PS51722"/>
    </source>
</evidence>
<dbReference type="InterPro" id="IPR000795">
    <property type="entry name" value="T_Tr_GTP-bd_dom"/>
</dbReference>
<protein>
    <recommendedName>
        <fullName evidence="2 8">Elongation factor G</fullName>
        <shortName evidence="8">EF-G</shortName>
    </recommendedName>
</protein>
<dbReference type="PRINTS" id="PR00315">
    <property type="entry name" value="ELONGATNFCT"/>
</dbReference>
<dbReference type="Gene3D" id="3.30.70.870">
    <property type="entry name" value="Elongation Factor G (Translational Gtpase), domain 3"/>
    <property type="match status" value="1"/>
</dbReference>
<evidence type="ECO:0000256" key="2">
    <source>
        <dbReference type="ARBA" id="ARBA00017872"/>
    </source>
</evidence>
<dbReference type="FunFam" id="3.40.50.300:FF:000029">
    <property type="entry name" value="Elongation factor G"/>
    <property type="match status" value="1"/>
</dbReference>
<dbReference type="PROSITE" id="PS00301">
    <property type="entry name" value="G_TR_1"/>
    <property type="match status" value="1"/>
</dbReference>